<dbReference type="PATRIC" id="fig|1678840.3.peg.1349"/>
<organism evidence="10">
    <name type="scientific">Flexilinea flocculi</name>
    <dbReference type="NCBI Taxonomy" id="1678840"/>
    <lineage>
        <taxon>Bacteria</taxon>
        <taxon>Bacillati</taxon>
        <taxon>Chloroflexota</taxon>
        <taxon>Anaerolineae</taxon>
        <taxon>Anaerolineales</taxon>
        <taxon>Anaerolineaceae</taxon>
        <taxon>Flexilinea</taxon>
    </lineage>
</organism>
<feature type="domain" description="ABC transporter" evidence="9">
    <location>
        <begin position="251"/>
        <end position="494"/>
    </location>
</feature>
<sequence>MLIEMKGIVKDFGPVRAVDHIDFTVNSGEIIGLLGENGAGKTTLMNVLAGTFPPDEGEIFIDGNKVQISNALHAMRMGIRFIHQEISLCNDLRVFENIFLSEELLRKNGLLNKKEMINRCLKVFERMQVQIDPNAIVSTLQPAERQLVEIARALLFKCDLIIMDEPSTALATKEIKRLFDIMRQLKTEGVSFIYISHKMPELFEICDIYYIMRDGKLVAHGKFAEIDEQQATELMIGRHLADEEFLNKPYYGQEEVILSVKNLSGKSFFDISFDLHKGEILAITGLQGSGRDLLADALFGAEEYTGTLQVKNHTLKQRSTIIDHMKNGIGMVPRSRKERGIHNDLSIYDNISMAFFNTKFKRLLIDSRREKERFLRQQKALSIKTDQPKNPITSLSGGNQQKVILGRWLEADADILLFDNPTQGIDVGTKFEIYRLIIELAKNGKAIIVFSSEFPEIHKVADSCIVLYKGRINARLNRDEITEMSIMYYSTGANLEAVKNG</sequence>
<gene>
    <name evidence="10" type="ORF">ATC1_13126</name>
</gene>
<keyword evidence="6 10" id="KW-0067">ATP-binding</keyword>
<dbReference type="OrthoDB" id="9771863at2"/>
<evidence type="ECO:0000313" key="10">
    <source>
        <dbReference type="EMBL" id="GAP40160.1"/>
    </source>
</evidence>
<keyword evidence="11" id="KW-1185">Reference proteome</keyword>
<dbReference type="PANTHER" id="PTHR43790">
    <property type="entry name" value="CARBOHYDRATE TRANSPORT ATP-BINDING PROTEIN MG119-RELATED"/>
    <property type="match status" value="1"/>
</dbReference>
<dbReference type="CDD" id="cd03216">
    <property type="entry name" value="ABC_Carb_Monos_I"/>
    <property type="match status" value="1"/>
</dbReference>
<dbReference type="InterPro" id="IPR017871">
    <property type="entry name" value="ABC_transporter-like_CS"/>
</dbReference>
<reference evidence="10" key="1">
    <citation type="journal article" date="2015" name="Genome Announc.">
        <title>Draft Genome Sequence of Anaerolineae Strain TC1, a Novel Isolate from a Methanogenic Wastewater Treatment System.</title>
        <authorList>
            <person name="Matsuura N."/>
            <person name="Tourlousse D.M."/>
            <person name="Sun L."/>
            <person name="Toyonaga M."/>
            <person name="Kuroda K."/>
            <person name="Ohashi A."/>
            <person name="Cruz R."/>
            <person name="Yamaguchi T."/>
            <person name="Sekiguchi Y."/>
        </authorList>
    </citation>
    <scope>NUCLEOTIDE SEQUENCE [LARGE SCALE GENOMIC DNA]</scope>
    <source>
        <strain evidence="10">TC1</strain>
    </source>
</reference>
<name>A0A0S7BTH6_9CHLR</name>
<dbReference type="SUPFAM" id="SSF52540">
    <property type="entry name" value="P-loop containing nucleoside triphosphate hydrolases"/>
    <property type="match status" value="2"/>
</dbReference>
<dbReference type="CDD" id="cd03215">
    <property type="entry name" value="ABC_Carb_Monos_II"/>
    <property type="match status" value="1"/>
</dbReference>
<evidence type="ECO:0000256" key="7">
    <source>
        <dbReference type="ARBA" id="ARBA00022967"/>
    </source>
</evidence>
<dbReference type="InterPro" id="IPR003439">
    <property type="entry name" value="ABC_transporter-like_ATP-bd"/>
</dbReference>
<keyword evidence="3" id="KW-1003">Cell membrane</keyword>
<evidence type="ECO:0000256" key="2">
    <source>
        <dbReference type="ARBA" id="ARBA00022448"/>
    </source>
</evidence>
<keyword evidence="5" id="KW-0547">Nucleotide-binding</keyword>
<dbReference type="InterPro" id="IPR050107">
    <property type="entry name" value="ABC_carbohydrate_import_ATPase"/>
</dbReference>
<dbReference type="EMBL" id="DF968181">
    <property type="protein sequence ID" value="GAP40160.1"/>
    <property type="molecule type" value="Genomic_DNA"/>
</dbReference>
<proteinExistence type="predicted"/>
<dbReference type="InterPro" id="IPR003593">
    <property type="entry name" value="AAA+_ATPase"/>
</dbReference>
<dbReference type="FunFam" id="3.40.50.300:FF:000127">
    <property type="entry name" value="Ribose import ATP-binding protein RbsA"/>
    <property type="match status" value="1"/>
</dbReference>
<comment type="subcellular location">
    <subcellularLocation>
        <location evidence="1">Cell membrane</location>
        <topology evidence="1">Peripheral membrane protein</topology>
    </subcellularLocation>
</comment>
<dbReference type="GO" id="GO:0005524">
    <property type="term" value="F:ATP binding"/>
    <property type="evidence" value="ECO:0007669"/>
    <property type="project" value="UniProtKB-KW"/>
</dbReference>
<dbReference type="PANTHER" id="PTHR43790:SF9">
    <property type="entry name" value="GALACTOFURANOSE TRANSPORTER ATP-BINDING PROTEIN YTFR"/>
    <property type="match status" value="1"/>
</dbReference>
<keyword evidence="7" id="KW-1278">Translocase</keyword>
<dbReference type="InterPro" id="IPR027417">
    <property type="entry name" value="P-loop_NTPase"/>
</dbReference>
<evidence type="ECO:0000256" key="8">
    <source>
        <dbReference type="ARBA" id="ARBA00023136"/>
    </source>
</evidence>
<evidence type="ECO:0000256" key="4">
    <source>
        <dbReference type="ARBA" id="ARBA00022737"/>
    </source>
</evidence>
<dbReference type="PROSITE" id="PS50893">
    <property type="entry name" value="ABC_TRANSPORTER_2"/>
    <property type="match status" value="2"/>
</dbReference>
<accession>A0A0S7BTH6</accession>
<dbReference type="Gene3D" id="3.40.50.300">
    <property type="entry name" value="P-loop containing nucleotide triphosphate hydrolases"/>
    <property type="match status" value="2"/>
</dbReference>
<evidence type="ECO:0000256" key="1">
    <source>
        <dbReference type="ARBA" id="ARBA00004202"/>
    </source>
</evidence>
<evidence type="ECO:0000313" key="11">
    <source>
        <dbReference type="Proteomes" id="UP000053370"/>
    </source>
</evidence>
<dbReference type="Pfam" id="PF00005">
    <property type="entry name" value="ABC_tran"/>
    <property type="match status" value="2"/>
</dbReference>
<dbReference type="AlphaFoldDB" id="A0A0S7BTH6"/>
<evidence type="ECO:0000256" key="6">
    <source>
        <dbReference type="ARBA" id="ARBA00022840"/>
    </source>
</evidence>
<evidence type="ECO:0000259" key="9">
    <source>
        <dbReference type="PROSITE" id="PS50893"/>
    </source>
</evidence>
<keyword evidence="2" id="KW-0813">Transport</keyword>
<dbReference type="GO" id="GO:0005886">
    <property type="term" value="C:plasma membrane"/>
    <property type="evidence" value="ECO:0007669"/>
    <property type="project" value="UniProtKB-SubCell"/>
</dbReference>
<keyword evidence="8" id="KW-0472">Membrane</keyword>
<evidence type="ECO:0000256" key="5">
    <source>
        <dbReference type="ARBA" id="ARBA00022741"/>
    </source>
</evidence>
<feature type="domain" description="ABC transporter" evidence="9">
    <location>
        <begin position="3"/>
        <end position="239"/>
    </location>
</feature>
<dbReference type="GO" id="GO:0016887">
    <property type="term" value="F:ATP hydrolysis activity"/>
    <property type="evidence" value="ECO:0007669"/>
    <property type="project" value="InterPro"/>
</dbReference>
<dbReference type="PROSITE" id="PS00211">
    <property type="entry name" value="ABC_TRANSPORTER_1"/>
    <property type="match status" value="1"/>
</dbReference>
<evidence type="ECO:0000256" key="3">
    <source>
        <dbReference type="ARBA" id="ARBA00022475"/>
    </source>
</evidence>
<keyword evidence="4" id="KW-0677">Repeat</keyword>
<dbReference type="STRING" id="1678840.ATC1_13126"/>
<dbReference type="SMART" id="SM00382">
    <property type="entry name" value="AAA"/>
    <property type="match status" value="2"/>
</dbReference>
<dbReference type="Proteomes" id="UP000053370">
    <property type="component" value="Unassembled WGS sequence"/>
</dbReference>
<protein>
    <submittedName>
        <fullName evidence="10">Monosaccharide ABC transporter ATP-binding protein, CUT2 family</fullName>
    </submittedName>
</protein>
<dbReference type="RefSeq" id="WP_062279216.1">
    <property type="nucleotide sequence ID" value="NZ_DF968181.1"/>
</dbReference>